<reference evidence="5 6" key="1">
    <citation type="submission" date="2019-10" db="EMBL/GenBank/DDBJ databases">
        <title>Alkalibaculum tamaniensis sp.nov., a new alkaliphilic acetogen, isolated on methoxylated aromatics from a mud volcano.</title>
        <authorList>
            <person name="Khomyakova M.A."/>
            <person name="Merkel A.Y."/>
            <person name="Bonch-Osmolovskaya E.A."/>
            <person name="Slobodkin A.I."/>
        </authorList>
    </citation>
    <scope>NUCLEOTIDE SEQUENCE [LARGE SCALE GENOMIC DNA]</scope>
    <source>
        <strain evidence="5 6">M08DMB</strain>
    </source>
</reference>
<comment type="caution">
    <text evidence="5">The sequence shown here is derived from an EMBL/GenBank/DDBJ whole genome shotgun (WGS) entry which is preliminary data.</text>
</comment>
<dbReference type="PIRSF" id="PIRSF012294">
    <property type="entry name" value="ATR_EutT"/>
    <property type="match status" value="1"/>
</dbReference>
<dbReference type="GO" id="GO:0009236">
    <property type="term" value="P:cobalamin biosynthetic process"/>
    <property type="evidence" value="ECO:0007669"/>
    <property type="project" value="InterPro"/>
</dbReference>
<dbReference type="Pfam" id="PF01923">
    <property type="entry name" value="Cob_adeno_trans"/>
    <property type="match status" value="1"/>
</dbReference>
<keyword evidence="1 5" id="KW-0808">Transferase</keyword>
<evidence type="ECO:0000313" key="6">
    <source>
        <dbReference type="Proteomes" id="UP000440004"/>
    </source>
</evidence>
<name>A0A6A7K7X6_9FIRM</name>
<proteinExistence type="predicted"/>
<dbReference type="SUPFAM" id="SSF89028">
    <property type="entry name" value="Cobalamin adenosyltransferase-like"/>
    <property type="match status" value="1"/>
</dbReference>
<dbReference type="GO" id="GO:0008817">
    <property type="term" value="F:corrinoid adenosyltransferase activity"/>
    <property type="evidence" value="ECO:0007669"/>
    <property type="project" value="InterPro"/>
</dbReference>
<accession>A0A6A7K7X6</accession>
<keyword evidence="3" id="KW-0067">ATP-binding</keyword>
<dbReference type="GO" id="GO:0005524">
    <property type="term" value="F:ATP binding"/>
    <property type="evidence" value="ECO:0007669"/>
    <property type="project" value="UniProtKB-KW"/>
</dbReference>
<dbReference type="AlphaFoldDB" id="A0A6A7K7X6"/>
<dbReference type="InterPro" id="IPR016030">
    <property type="entry name" value="CblAdoTrfase-like"/>
</dbReference>
<feature type="domain" description="Cobalamin adenosyltransferase-like" evidence="4">
    <location>
        <begin position="90"/>
        <end position="254"/>
    </location>
</feature>
<dbReference type="InterPro" id="IPR036451">
    <property type="entry name" value="CblAdoTrfase-like_sf"/>
</dbReference>
<evidence type="ECO:0000313" key="5">
    <source>
        <dbReference type="EMBL" id="MPW25530.1"/>
    </source>
</evidence>
<keyword evidence="6" id="KW-1185">Reference proteome</keyword>
<dbReference type="GO" id="GO:0006580">
    <property type="term" value="P:ethanolamine metabolic process"/>
    <property type="evidence" value="ECO:0007669"/>
    <property type="project" value="InterPro"/>
</dbReference>
<dbReference type="RefSeq" id="WP_152803079.1">
    <property type="nucleotide sequence ID" value="NZ_WHNX01000008.1"/>
</dbReference>
<organism evidence="5 6">
    <name type="scientific">Alkalibaculum sporogenes</name>
    <dbReference type="NCBI Taxonomy" id="2655001"/>
    <lineage>
        <taxon>Bacteria</taxon>
        <taxon>Bacillati</taxon>
        <taxon>Bacillota</taxon>
        <taxon>Clostridia</taxon>
        <taxon>Eubacteriales</taxon>
        <taxon>Eubacteriaceae</taxon>
        <taxon>Alkalibaculum</taxon>
    </lineage>
</organism>
<evidence type="ECO:0000256" key="3">
    <source>
        <dbReference type="ARBA" id="ARBA00022840"/>
    </source>
</evidence>
<dbReference type="Proteomes" id="UP000440004">
    <property type="component" value="Unassembled WGS sequence"/>
</dbReference>
<dbReference type="Gene3D" id="1.20.1200.10">
    <property type="entry name" value="Cobalamin adenosyltransferase-like"/>
    <property type="match status" value="1"/>
</dbReference>
<keyword evidence="2" id="KW-0547">Nucleotide-binding</keyword>
<evidence type="ECO:0000259" key="4">
    <source>
        <dbReference type="Pfam" id="PF01923"/>
    </source>
</evidence>
<dbReference type="InterPro" id="IPR009194">
    <property type="entry name" value="AdoTrfase_EutT"/>
</dbReference>
<evidence type="ECO:0000256" key="2">
    <source>
        <dbReference type="ARBA" id="ARBA00022741"/>
    </source>
</evidence>
<gene>
    <name evidence="5" type="ORF">GC105_06985</name>
</gene>
<evidence type="ECO:0000256" key="1">
    <source>
        <dbReference type="ARBA" id="ARBA00022679"/>
    </source>
</evidence>
<sequence length="264" mass="30230">MNLVTEDIIKKIIKSGNSIKNDELRLPSNSMLTPSAKSVLADNKLKLILIDDDIDEELEEKNTEVMNTAAKLAAKSIGKFQLESGGYLDQKPEYMTQLYGNVLVPKDNKRIKLRGEVDLVMSEILKVQIRVKELKVDGLISDLQEVYNFIGEMSRGEVLNELLKPNLILGLNQQEIRNMSHNPKKYFGLDHLFNINYEIGEIPVLLNSLRARIRKVEIACYEAFKLHPNGNITRNDLMEGYNRLSSIMYIIALKYLSNQYKKEK</sequence>
<protein>
    <submittedName>
        <fullName evidence="5">Cobalamin adenosyltransferase</fullName>
    </submittedName>
</protein>
<dbReference type="EMBL" id="WHNX01000008">
    <property type="protein sequence ID" value="MPW25530.1"/>
    <property type="molecule type" value="Genomic_DNA"/>
</dbReference>